<organism evidence="12 13">
    <name type="scientific">Streptococcus pluranimalium</name>
    <dbReference type="NCBI Taxonomy" id="82348"/>
    <lineage>
        <taxon>Bacteria</taxon>
        <taxon>Bacillati</taxon>
        <taxon>Bacillota</taxon>
        <taxon>Bacilli</taxon>
        <taxon>Lactobacillales</taxon>
        <taxon>Streptococcaceae</taxon>
        <taxon>Streptococcus</taxon>
    </lineage>
</organism>
<dbReference type="Proteomes" id="UP000238956">
    <property type="component" value="Chromosome"/>
</dbReference>
<dbReference type="GO" id="GO:0006508">
    <property type="term" value="P:proteolysis"/>
    <property type="evidence" value="ECO:0007669"/>
    <property type="project" value="UniProtKB-KW"/>
</dbReference>
<dbReference type="SUPFAM" id="SSF49785">
    <property type="entry name" value="Galactose-binding domain-like"/>
    <property type="match status" value="1"/>
</dbReference>
<keyword evidence="5 9" id="KW-0031">Aminopeptidase</keyword>
<feature type="active site" description="Charge relay system" evidence="9">
    <location>
        <position position="348"/>
    </location>
</feature>
<comment type="subunit">
    <text evidence="4 9">Homodimer.</text>
</comment>
<feature type="active site" description="Charge relay system" evidence="9">
    <location>
        <position position="498"/>
    </location>
</feature>
<dbReference type="AlphaFoldDB" id="A0A2L0D611"/>
<dbReference type="InterPro" id="IPR015251">
    <property type="entry name" value="PepX_N_dom"/>
</dbReference>
<evidence type="ECO:0000256" key="3">
    <source>
        <dbReference type="ARBA" id="ARBA00010819"/>
    </source>
</evidence>
<comment type="catalytic activity">
    <reaction evidence="1 9">
        <text>Hydrolyzes Xaa-Pro-|- bonds to release unblocked, N-terminal dipeptides from substrates including Ala-Pro-|-p-nitroanilide and (sequentially) Tyr-Pro-|-Phe-Pro-|-Gly-Pro-|-Ile.</text>
        <dbReference type="EC" id="3.4.14.11"/>
    </reaction>
</comment>
<evidence type="ECO:0000256" key="6">
    <source>
        <dbReference type="ARBA" id="ARBA00022670"/>
    </source>
</evidence>
<dbReference type="SUPFAM" id="SSF81761">
    <property type="entry name" value="X-Prolyl dipeptidyl aminopeptidase PepX, N-terminal domain"/>
    <property type="match status" value="1"/>
</dbReference>
<comment type="function">
    <text evidence="2 9">Removes N-terminal dipeptides sequentially from polypeptides having unsubstituted N-termini provided that the penultimate residue is proline.</text>
</comment>
<dbReference type="Pfam" id="PF08530">
    <property type="entry name" value="PepX_C"/>
    <property type="match status" value="1"/>
</dbReference>
<dbReference type="EC" id="3.4.14.11" evidence="9"/>
<dbReference type="InterPro" id="IPR029058">
    <property type="entry name" value="AB_hydrolase_fold"/>
</dbReference>
<keyword evidence="9" id="KW-0963">Cytoplasm</keyword>
<dbReference type="InterPro" id="IPR036313">
    <property type="entry name" value="PepX_N_dom_sf"/>
</dbReference>
<dbReference type="EMBL" id="CP025536">
    <property type="protein sequence ID" value="AUW97235.1"/>
    <property type="molecule type" value="Genomic_DNA"/>
</dbReference>
<evidence type="ECO:0000256" key="2">
    <source>
        <dbReference type="ARBA" id="ARBA00003997"/>
    </source>
</evidence>
<dbReference type="InterPro" id="IPR013736">
    <property type="entry name" value="Xaa-Pro_dipept_C"/>
</dbReference>
<feature type="active site" description="Charge relay system" evidence="9">
    <location>
        <position position="468"/>
    </location>
</feature>
<gene>
    <name evidence="9" type="primary">pepX</name>
    <name evidence="12" type="ORF">C0J00_09055</name>
</gene>
<dbReference type="SUPFAM" id="SSF53474">
    <property type="entry name" value="alpha/beta-Hydrolases"/>
    <property type="match status" value="1"/>
</dbReference>
<dbReference type="GO" id="GO:0008239">
    <property type="term" value="F:dipeptidyl-peptidase activity"/>
    <property type="evidence" value="ECO:0007669"/>
    <property type="project" value="UniProtKB-UniRule"/>
</dbReference>
<dbReference type="Gene3D" id="1.10.246.70">
    <property type="match status" value="1"/>
</dbReference>
<comment type="similarity">
    <text evidence="3 9">Belongs to the peptidase S15 family.</text>
</comment>
<evidence type="ECO:0000313" key="13">
    <source>
        <dbReference type="Proteomes" id="UP000238956"/>
    </source>
</evidence>
<dbReference type="InterPro" id="IPR008979">
    <property type="entry name" value="Galactose-bd-like_sf"/>
</dbReference>
<dbReference type="PANTHER" id="PTHR43056">
    <property type="entry name" value="PEPTIDASE S9 PROLYL OLIGOPEPTIDASE"/>
    <property type="match status" value="1"/>
</dbReference>
<dbReference type="GeneID" id="98394054"/>
<name>A0A2L0D611_9STRE</name>
<dbReference type="Pfam" id="PF02129">
    <property type="entry name" value="Peptidase_S15"/>
    <property type="match status" value="1"/>
</dbReference>
<dbReference type="OrthoDB" id="319764at2"/>
<dbReference type="SMART" id="SM00939">
    <property type="entry name" value="PepX_C"/>
    <property type="match status" value="1"/>
</dbReference>
<dbReference type="InterPro" id="IPR008252">
    <property type="entry name" value="Pept_S15_Xpro"/>
</dbReference>
<evidence type="ECO:0000259" key="11">
    <source>
        <dbReference type="SMART" id="SM00940"/>
    </source>
</evidence>
<evidence type="ECO:0000256" key="8">
    <source>
        <dbReference type="ARBA" id="ARBA00022825"/>
    </source>
</evidence>
<dbReference type="NCBIfam" id="NF003783">
    <property type="entry name" value="PRK05371.1-4"/>
    <property type="match status" value="1"/>
</dbReference>
<dbReference type="Gene3D" id="3.40.50.1820">
    <property type="entry name" value="alpha/beta hydrolase"/>
    <property type="match status" value="1"/>
</dbReference>
<accession>A0A2L0D611</accession>
<dbReference type="GO" id="GO:0008236">
    <property type="term" value="F:serine-type peptidase activity"/>
    <property type="evidence" value="ECO:0007669"/>
    <property type="project" value="UniProtKB-KW"/>
</dbReference>
<evidence type="ECO:0000256" key="1">
    <source>
        <dbReference type="ARBA" id="ARBA00000123"/>
    </source>
</evidence>
<evidence type="ECO:0000313" key="12">
    <source>
        <dbReference type="EMBL" id="AUW97235.1"/>
    </source>
</evidence>
<evidence type="ECO:0000256" key="9">
    <source>
        <dbReference type="HAMAP-Rule" id="MF_00698"/>
    </source>
</evidence>
<dbReference type="PANTHER" id="PTHR43056:SF10">
    <property type="entry name" value="COCE_NOND FAMILY, PUTATIVE (AFU_ORTHOLOGUE AFUA_7G00600)-RELATED"/>
    <property type="match status" value="1"/>
</dbReference>
<reference evidence="12 13" key="1">
    <citation type="submission" date="2017-12" db="EMBL/GenBank/DDBJ databases">
        <authorList>
            <person name="Hurst M.R.H."/>
        </authorList>
    </citation>
    <scope>NUCLEOTIDE SEQUENCE [LARGE SCALE GENOMIC DNA]</scope>
    <source>
        <strain evidence="12 13">TH11417</strain>
    </source>
</reference>
<dbReference type="PRINTS" id="PR00923">
    <property type="entry name" value="LACTOPTASE"/>
</dbReference>
<dbReference type="Pfam" id="PF09168">
    <property type="entry name" value="PepX_N"/>
    <property type="match status" value="1"/>
</dbReference>
<evidence type="ECO:0000256" key="4">
    <source>
        <dbReference type="ARBA" id="ARBA00011738"/>
    </source>
</evidence>
<dbReference type="InterPro" id="IPR000383">
    <property type="entry name" value="Xaa-Pro-like_dom"/>
</dbReference>
<dbReference type="KEGG" id="splr:C0J00_09055"/>
<dbReference type="GO" id="GO:0004177">
    <property type="term" value="F:aminopeptidase activity"/>
    <property type="evidence" value="ECO:0007669"/>
    <property type="project" value="UniProtKB-KW"/>
</dbReference>
<dbReference type="GO" id="GO:0005737">
    <property type="term" value="C:cytoplasm"/>
    <property type="evidence" value="ECO:0007669"/>
    <property type="project" value="UniProtKB-SubCell"/>
</dbReference>
<keyword evidence="13" id="KW-1185">Reference proteome</keyword>
<dbReference type="Gene3D" id="2.60.120.260">
    <property type="entry name" value="Galactose-binding domain-like"/>
    <property type="match status" value="1"/>
</dbReference>
<dbReference type="InterPro" id="IPR050585">
    <property type="entry name" value="Xaa-Pro_dipeptidyl-ppase/CocE"/>
</dbReference>
<evidence type="ECO:0000256" key="7">
    <source>
        <dbReference type="ARBA" id="ARBA00022801"/>
    </source>
</evidence>
<comment type="subcellular location">
    <subcellularLocation>
        <location evidence="9">Cytoplasm</location>
    </subcellularLocation>
</comment>
<feature type="domain" description="X-Prolyl dipeptidyl aminopeptidase PepX N-terminal" evidence="11">
    <location>
        <begin position="1"/>
        <end position="144"/>
    </location>
</feature>
<evidence type="ECO:0000256" key="5">
    <source>
        <dbReference type="ARBA" id="ARBA00022438"/>
    </source>
</evidence>
<proteinExistence type="inferred from homology"/>
<dbReference type="RefSeq" id="WP_104968543.1">
    <property type="nucleotide sequence ID" value="NZ_CP025536.1"/>
</dbReference>
<sequence>MKYNQYSYIPTPSNQVYQEMNELGFSISPEKSLKANLEAFTRKILSLQFQDTDYALSTMIADFDCDLLSFFHSQQDLTEKHFNTIALQLLGFVPNVDFTDVAKFVEEIAFPVSFTEGDRALYHLLATRTQSGNTLIDSLVAKNLIPITNDYHYFNGKSLATFDTHDVIQEIVYVESGVDTDNDGQIDLVKVSIIRPKTSRKLPAMMTASPYHQGVNEPASDRLTHKMEGELLKKEKGNISVEKQDITLLTSDSDAKEVQETEETFLYPNSYTLNDYMLARGFANVYVSGIGTIQSDGFMTTGDYYQVQAYKAVIDWLNGRARAFTSRDRKRSIKAAWTTGKVATTGLSYLGTMSNALATTGVQGLEVVIAEAGISSWYNYYRENGLVTSPGGYPGEDLDTLTEFTYSRNLAAGDYLRQNDKYQEFLKEQSAVISRETGDYSQFWHDRNYVIHADNVKARVVFTHGTQDWNVKPINVYNMFNALPDHVSKHLFLHHGAHIYMNAWQSIDFRESMNALLSQLILKQDSQFDLPKVIWQDNTVEQTWQTLDTFGSSQNESLALGSGQQIIENCYDEEEFTRYGKDFNAFKADLFDGKANAITLDLEIPKHFRINGRIKLNLTVKSSTDKGLLSSQILELGSQKYLQAIPTPKGNSVDNGRFFQMEALRELPFKETSSRVITKGHLNLQNRYDLLSIEEISPNQWMTFSLELQPTIYDIKDGAKLRVILYTTDFEHTIRDNSDYQLTLDLDQSSIQIPIDLIS</sequence>
<keyword evidence="8 9" id="KW-0720">Serine protease</keyword>
<keyword evidence="6 9" id="KW-0645">Protease</keyword>
<feature type="domain" description="Xaa-Pro dipeptidyl-peptidase C-terminal" evidence="10">
    <location>
        <begin position="514"/>
        <end position="752"/>
    </location>
</feature>
<evidence type="ECO:0000259" key="10">
    <source>
        <dbReference type="SMART" id="SM00939"/>
    </source>
</evidence>
<reference evidence="12 13" key="2">
    <citation type="submission" date="2018-02" db="EMBL/GenBank/DDBJ databases">
        <title>Whole genome sequencing analysis of Streptococcus pluranimalium isolated from cattle infected mastitis in China.</title>
        <authorList>
            <person name="Zhang J.-R."/>
            <person name="Hu G.-Z."/>
        </authorList>
    </citation>
    <scope>NUCLEOTIDE SEQUENCE [LARGE SCALE GENOMIC DNA]</scope>
    <source>
        <strain evidence="12 13">TH11417</strain>
    </source>
</reference>
<dbReference type="HAMAP" id="MF_00698">
    <property type="entry name" value="Aminopeptidase_S15"/>
    <property type="match status" value="1"/>
</dbReference>
<keyword evidence="7 9" id="KW-0378">Hydrolase</keyword>
<dbReference type="SMART" id="SM00940">
    <property type="entry name" value="PepX_N"/>
    <property type="match status" value="1"/>
</dbReference>
<protein>
    <recommendedName>
        <fullName evidence="9">Xaa-Pro dipeptidyl-peptidase</fullName>
        <ecNumber evidence="9">3.4.14.11</ecNumber>
    </recommendedName>
    <alternativeName>
        <fullName evidence="9">X-Pro dipeptidyl-peptidase</fullName>
    </alternativeName>
    <alternativeName>
        <fullName evidence="9">X-prolyl-dipeptidyl aminopeptidase</fullName>
        <shortName evidence="9">X-PDAP</shortName>
    </alternativeName>
</protein>